<protein>
    <submittedName>
        <fullName evidence="3">Uncharacterized protein</fullName>
    </submittedName>
</protein>
<feature type="transmembrane region" description="Helical" evidence="2">
    <location>
        <begin position="135"/>
        <end position="153"/>
    </location>
</feature>
<dbReference type="EMBL" id="LATX01002199">
    <property type="protein sequence ID" value="KTB32943.1"/>
    <property type="molecule type" value="Genomic_DNA"/>
</dbReference>
<keyword evidence="2" id="KW-0472">Membrane</keyword>
<accession>A0A0W0F9B5</accession>
<evidence type="ECO:0000313" key="4">
    <source>
        <dbReference type="Proteomes" id="UP000054988"/>
    </source>
</evidence>
<evidence type="ECO:0000313" key="3">
    <source>
        <dbReference type="EMBL" id="KTB32943.1"/>
    </source>
</evidence>
<evidence type="ECO:0000256" key="1">
    <source>
        <dbReference type="SAM" id="Coils"/>
    </source>
</evidence>
<dbReference type="Proteomes" id="UP000054988">
    <property type="component" value="Unassembled WGS sequence"/>
</dbReference>
<keyword evidence="2" id="KW-1133">Transmembrane helix</keyword>
<keyword evidence="2" id="KW-0812">Transmembrane</keyword>
<sequence>MSSVFRQKFVRNESEKGWETTGGYMDLQLVCLHNFVSPAIHTRERGGELDGVQLSGSTPAEVDRKRKKNPFESLKLAIQRLTHFGLYIAVAPLPTFTLENVPSVPSSESAAAKNPLLSPLSIVLESALTSTSSSLPLPLLVTLLVFIALYIFIPRIFNWRYPVQSAETLQEMVYGIEQSMRDNSSVVNRRNILKGSKKELKKKLRSLQAQVTTLKNRIEPPRSKFTVWAIFHLKMVRDVDECYFGLKKLKVEVEVKLGRTVAKREERACISGIQTTCVITRNRNTTTTTSVHTEI</sequence>
<proteinExistence type="predicted"/>
<keyword evidence="1" id="KW-0175">Coiled coil</keyword>
<feature type="coiled-coil region" evidence="1">
    <location>
        <begin position="190"/>
        <end position="217"/>
    </location>
</feature>
<feature type="transmembrane region" description="Helical" evidence="2">
    <location>
        <begin position="74"/>
        <end position="93"/>
    </location>
</feature>
<organism evidence="3 4">
    <name type="scientific">Moniliophthora roreri</name>
    <name type="common">Frosty pod rot fungus</name>
    <name type="synonym">Monilia roreri</name>
    <dbReference type="NCBI Taxonomy" id="221103"/>
    <lineage>
        <taxon>Eukaryota</taxon>
        <taxon>Fungi</taxon>
        <taxon>Dikarya</taxon>
        <taxon>Basidiomycota</taxon>
        <taxon>Agaricomycotina</taxon>
        <taxon>Agaricomycetes</taxon>
        <taxon>Agaricomycetidae</taxon>
        <taxon>Agaricales</taxon>
        <taxon>Marasmiineae</taxon>
        <taxon>Marasmiaceae</taxon>
        <taxon>Moniliophthora</taxon>
    </lineage>
</organism>
<reference evidence="3 4" key="1">
    <citation type="submission" date="2015-12" db="EMBL/GenBank/DDBJ databases">
        <title>Draft genome sequence of Moniliophthora roreri, the causal agent of frosty pod rot of cacao.</title>
        <authorList>
            <person name="Aime M.C."/>
            <person name="Diaz-Valderrama J.R."/>
            <person name="Kijpornyongpan T."/>
            <person name="Phillips-Mora W."/>
        </authorList>
    </citation>
    <scope>NUCLEOTIDE SEQUENCE [LARGE SCALE GENOMIC DNA]</scope>
    <source>
        <strain evidence="3 4">MCA 2952</strain>
    </source>
</reference>
<name>A0A0W0F9B5_MONRR</name>
<gene>
    <name evidence="3" type="ORF">WG66_14527</name>
</gene>
<comment type="caution">
    <text evidence="3">The sequence shown here is derived from an EMBL/GenBank/DDBJ whole genome shotgun (WGS) entry which is preliminary data.</text>
</comment>
<evidence type="ECO:0000256" key="2">
    <source>
        <dbReference type="SAM" id="Phobius"/>
    </source>
</evidence>
<dbReference type="AlphaFoldDB" id="A0A0W0F9B5"/>